<proteinExistence type="predicted"/>
<reference evidence="1" key="1">
    <citation type="submission" date="2014-11" db="EMBL/GenBank/DDBJ databases">
        <authorList>
            <person name="Amaro Gonzalez C."/>
        </authorList>
    </citation>
    <scope>NUCLEOTIDE SEQUENCE</scope>
</reference>
<evidence type="ECO:0000313" key="1">
    <source>
        <dbReference type="EMBL" id="JAH21134.1"/>
    </source>
</evidence>
<name>A0A0E9QWA0_ANGAN</name>
<dbReference type="EMBL" id="GBXM01087443">
    <property type="protein sequence ID" value="JAH21134.1"/>
    <property type="molecule type" value="Transcribed_RNA"/>
</dbReference>
<reference evidence="1" key="2">
    <citation type="journal article" date="2015" name="Fish Shellfish Immunol.">
        <title>Early steps in the European eel (Anguilla anguilla)-Vibrio vulnificus interaction in the gills: Role of the RtxA13 toxin.</title>
        <authorList>
            <person name="Callol A."/>
            <person name="Pajuelo D."/>
            <person name="Ebbesson L."/>
            <person name="Teles M."/>
            <person name="MacKenzie S."/>
            <person name="Amaro C."/>
        </authorList>
    </citation>
    <scope>NUCLEOTIDE SEQUENCE</scope>
</reference>
<protein>
    <submittedName>
        <fullName evidence="1">Uncharacterized protein</fullName>
    </submittedName>
</protein>
<dbReference type="AlphaFoldDB" id="A0A0E9QWA0"/>
<sequence length="17" mass="2029">MRPIVLIFLTLKTKLKN</sequence>
<accession>A0A0E9QWA0</accession>
<dbReference type="EMBL" id="GBXM01095842">
    <property type="protein sequence ID" value="JAH12735.1"/>
    <property type="molecule type" value="Transcribed_RNA"/>
</dbReference>
<organism evidence="1">
    <name type="scientific">Anguilla anguilla</name>
    <name type="common">European freshwater eel</name>
    <name type="synonym">Muraena anguilla</name>
    <dbReference type="NCBI Taxonomy" id="7936"/>
    <lineage>
        <taxon>Eukaryota</taxon>
        <taxon>Metazoa</taxon>
        <taxon>Chordata</taxon>
        <taxon>Craniata</taxon>
        <taxon>Vertebrata</taxon>
        <taxon>Euteleostomi</taxon>
        <taxon>Actinopterygii</taxon>
        <taxon>Neopterygii</taxon>
        <taxon>Teleostei</taxon>
        <taxon>Anguilliformes</taxon>
        <taxon>Anguillidae</taxon>
        <taxon>Anguilla</taxon>
    </lineage>
</organism>